<protein>
    <submittedName>
        <fullName evidence="1">Uncharacterized protein</fullName>
    </submittedName>
</protein>
<dbReference type="AlphaFoldDB" id="X0X8Y6"/>
<reference evidence="1" key="1">
    <citation type="journal article" date="2014" name="Front. Microbiol.">
        <title>High frequency of phylogenetically diverse reductive dehalogenase-homologous genes in deep subseafloor sedimentary metagenomes.</title>
        <authorList>
            <person name="Kawai M."/>
            <person name="Futagami T."/>
            <person name="Toyoda A."/>
            <person name="Takaki Y."/>
            <person name="Nishi S."/>
            <person name="Hori S."/>
            <person name="Arai W."/>
            <person name="Tsubouchi T."/>
            <person name="Morono Y."/>
            <person name="Uchiyama I."/>
            <person name="Ito T."/>
            <person name="Fujiyama A."/>
            <person name="Inagaki F."/>
            <person name="Takami H."/>
        </authorList>
    </citation>
    <scope>NUCLEOTIDE SEQUENCE</scope>
    <source>
        <strain evidence="1">Expedition CK06-06</strain>
    </source>
</reference>
<name>X0X8Y6_9ZZZZ</name>
<feature type="non-terminal residue" evidence="1">
    <location>
        <position position="246"/>
    </location>
</feature>
<proteinExistence type="predicted"/>
<accession>X0X8Y6</accession>
<comment type="caution">
    <text evidence="1">The sequence shown here is derived from an EMBL/GenBank/DDBJ whole genome shotgun (WGS) entry which is preliminary data.</text>
</comment>
<gene>
    <name evidence="1" type="ORF">S01H1_69406</name>
</gene>
<evidence type="ECO:0000313" key="1">
    <source>
        <dbReference type="EMBL" id="GAG39669.1"/>
    </source>
</evidence>
<sequence>MDVNWQVDLFGQSHYHSGMNWWNLMSFYDKHQNVAYGEECLDDCIITADNGDAGDALNSSAGTFSYFFVNGDGEWVFSGECTGKTEYCWPLVPSTTVAEAGSRTGGFIYDPIAFTLIFPYGFKTRIHKSKMYFKERNNFRGFALSYYLGPADYTGNADTNSFRLIPAYNSIGLNGILYDETNNEEIKDYIFENPTSQRITYVNGRVANWEEYRAAVWTDWTILEHNFDPIECPGFRIYTNHHYSTK</sequence>
<dbReference type="EMBL" id="BARS01046082">
    <property type="protein sequence ID" value="GAG39669.1"/>
    <property type="molecule type" value="Genomic_DNA"/>
</dbReference>
<organism evidence="1">
    <name type="scientific">marine sediment metagenome</name>
    <dbReference type="NCBI Taxonomy" id="412755"/>
    <lineage>
        <taxon>unclassified sequences</taxon>
        <taxon>metagenomes</taxon>
        <taxon>ecological metagenomes</taxon>
    </lineage>
</organism>